<keyword evidence="5" id="KW-1133">Transmembrane helix</keyword>
<feature type="transmembrane region" description="Helical" evidence="5">
    <location>
        <begin position="511"/>
        <end position="531"/>
    </location>
</feature>
<evidence type="ECO:0000256" key="4">
    <source>
        <dbReference type="PROSITE-ProRule" id="PRU00169"/>
    </source>
</evidence>
<dbReference type="Pfam" id="PF00072">
    <property type="entry name" value="Response_reg"/>
    <property type="match status" value="2"/>
</dbReference>
<dbReference type="Pfam" id="PF00512">
    <property type="entry name" value="HisKA"/>
    <property type="match status" value="1"/>
</dbReference>
<dbReference type="PROSITE" id="PS50110">
    <property type="entry name" value="RESPONSE_REGULATORY"/>
    <property type="match status" value="2"/>
</dbReference>
<reference evidence="9 10" key="1">
    <citation type="submission" date="2022-06" db="EMBL/GenBank/DDBJ databases">
        <title>Isolation of gut microbiota from human fecal samples.</title>
        <authorList>
            <person name="Pamer E.G."/>
            <person name="Barat B."/>
            <person name="Waligurski E."/>
            <person name="Medina S."/>
            <person name="Paddock L."/>
            <person name="Mostad J."/>
        </authorList>
    </citation>
    <scope>NUCLEOTIDE SEQUENCE [LARGE SCALE GENOMIC DNA]</scope>
    <source>
        <strain evidence="9 10">DFI.9.90</strain>
    </source>
</reference>
<feature type="modified residue" description="4-aspartylphosphate" evidence="4">
    <location>
        <position position="997"/>
    </location>
</feature>
<comment type="caution">
    <text evidence="9">The sequence shown here is derived from an EMBL/GenBank/DDBJ whole genome shotgun (WGS) entry which is preliminary data.</text>
</comment>
<evidence type="ECO:0000256" key="6">
    <source>
        <dbReference type="SAM" id="SignalP"/>
    </source>
</evidence>
<dbReference type="CDD" id="cd00082">
    <property type="entry name" value="HisKA"/>
    <property type="match status" value="1"/>
</dbReference>
<dbReference type="PANTHER" id="PTHR45339">
    <property type="entry name" value="HYBRID SIGNAL TRANSDUCTION HISTIDINE KINASE J"/>
    <property type="match status" value="1"/>
</dbReference>
<keyword evidence="5" id="KW-0812">Transmembrane</keyword>
<dbReference type="InterPro" id="IPR005467">
    <property type="entry name" value="His_kinase_dom"/>
</dbReference>
<evidence type="ECO:0000256" key="1">
    <source>
        <dbReference type="ARBA" id="ARBA00000085"/>
    </source>
</evidence>
<proteinExistence type="predicted"/>
<feature type="chain" id="PRO_5043621913" description="histidine kinase" evidence="6">
    <location>
        <begin position="27"/>
        <end position="1077"/>
    </location>
</feature>
<dbReference type="SUPFAM" id="SSF55874">
    <property type="entry name" value="ATPase domain of HSP90 chaperone/DNA topoisomerase II/histidine kinase"/>
    <property type="match status" value="1"/>
</dbReference>
<dbReference type="InterPro" id="IPR003661">
    <property type="entry name" value="HisK_dim/P_dom"/>
</dbReference>
<dbReference type="Gene3D" id="1.10.287.130">
    <property type="match status" value="1"/>
</dbReference>
<dbReference type="SMART" id="SM00062">
    <property type="entry name" value="PBPb"/>
    <property type="match status" value="2"/>
</dbReference>
<keyword evidence="6" id="KW-0732">Signal</keyword>
<dbReference type="RefSeq" id="WP_008711630.1">
    <property type="nucleotide sequence ID" value="NZ_CABKQM010000008.1"/>
</dbReference>
<protein>
    <recommendedName>
        <fullName evidence="2">histidine kinase</fullName>
        <ecNumber evidence="2">2.7.13.3</ecNumber>
    </recommendedName>
</protein>
<feature type="signal peptide" evidence="6">
    <location>
        <begin position="1"/>
        <end position="26"/>
    </location>
</feature>
<dbReference type="InterPro" id="IPR001638">
    <property type="entry name" value="Solute-binding_3/MltF_N"/>
</dbReference>
<dbReference type="SUPFAM" id="SSF53850">
    <property type="entry name" value="Periplasmic binding protein-like II"/>
    <property type="match status" value="2"/>
</dbReference>
<dbReference type="PRINTS" id="PR00344">
    <property type="entry name" value="BCTRLSENSOR"/>
</dbReference>
<dbReference type="PANTHER" id="PTHR45339:SF5">
    <property type="entry name" value="HISTIDINE KINASE"/>
    <property type="match status" value="1"/>
</dbReference>
<dbReference type="EMBL" id="JANFYT010000004">
    <property type="protein sequence ID" value="MCQ4813353.1"/>
    <property type="molecule type" value="Genomic_DNA"/>
</dbReference>
<dbReference type="AlphaFoldDB" id="A0AAW5K3M3"/>
<feature type="domain" description="Histidine kinase" evidence="7">
    <location>
        <begin position="566"/>
        <end position="789"/>
    </location>
</feature>
<dbReference type="InterPro" id="IPR036890">
    <property type="entry name" value="HATPase_C_sf"/>
</dbReference>
<dbReference type="InterPro" id="IPR011006">
    <property type="entry name" value="CheY-like_superfamily"/>
</dbReference>
<feature type="domain" description="Response regulatory" evidence="8">
    <location>
        <begin position="945"/>
        <end position="1066"/>
    </location>
</feature>
<evidence type="ECO:0000259" key="8">
    <source>
        <dbReference type="PROSITE" id="PS50110"/>
    </source>
</evidence>
<dbReference type="SMART" id="SM00388">
    <property type="entry name" value="HisKA"/>
    <property type="match status" value="1"/>
</dbReference>
<dbReference type="Gene3D" id="3.30.565.10">
    <property type="entry name" value="Histidine kinase-like ATPase, C-terminal domain"/>
    <property type="match status" value="1"/>
</dbReference>
<dbReference type="Pfam" id="PF02518">
    <property type="entry name" value="HATPase_c"/>
    <property type="match status" value="1"/>
</dbReference>
<evidence type="ECO:0000256" key="3">
    <source>
        <dbReference type="ARBA" id="ARBA00022553"/>
    </source>
</evidence>
<dbReference type="Proteomes" id="UP001205919">
    <property type="component" value="Unassembled WGS sequence"/>
</dbReference>
<dbReference type="SMART" id="SM00448">
    <property type="entry name" value="REC"/>
    <property type="match status" value="2"/>
</dbReference>
<evidence type="ECO:0000313" key="9">
    <source>
        <dbReference type="EMBL" id="MCQ4813353.1"/>
    </source>
</evidence>
<evidence type="ECO:0000256" key="5">
    <source>
        <dbReference type="SAM" id="Phobius"/>
    </source>
</evidence>
<evidence type="ECO:0000313" key="10">
    <source>
        <dbReference type="Proteomes" id="UP001205919"/>
    </source>
</evidence>
<evidence type="ECO:0000259" key="7">
    <source>
        <dbReference type="PROSITE" id="PS50109"/>
    </source>
</evidence>
<dbReference type="FunFam" id="3.30.565.10:FF:000010">
    <property type="entry name" value="Sensor histidine kinase RcsC"/>
    <property type="match status" value="1"/>
</dbReference>
<name>A0AAW5K3M3_9BACT</name>
<dbReference type="CDD" id="cd16922">
    <property type="entry name" value="HATPase_EvgS-ArcB-TorS-like"/>
    <property type="match status" value="1"/>
</dbReference>
<feature type="domain" description="Response regulatory" evidence="8">
    <location>
        <begin position="805"/>
        <end position="925"/>
    </location>
</feature>
<dbReference type="PROSITE" id="PS50109">
    <property type="entry name" value="HIS_KIN"/>
    <property type="match status" value="1"/>
</dbReference>
<feature type="modified residue" description="4-aspartylphosphate" evidence="4">
    <location>
        <position position="859"/>
    </location>
</feature>
<keyword evidence="5" id="KW-0472">Membrane</keyword>
<accession>A0AAW5K3M3</accession>
<dbReference type="SUPFAM" id="SSF47384">
    <property type="entry name" value="Homodimeric domain of signal transducing histidine kinase"/>
    <property type="match status" value="1"/>
</dbReference>
<dbReference type="Gene3D" id="3.40.190.10">
    <property type="entry name" value="Periplasmic binding protein-like II"/>
    <property type="match status" value="4"/>
</dbReference>
<dbReference type="InterPro" id="IPR004358">
    <property type="entry name" value="Sig_transdc_His_kin-like_C"/>
</dbReference>
<dbReference type="SMART" id="SM00387">
    <property type="entry name" value="HATPase_c"/>
    <property type="match status" value="1"/>
</dbReference>
<keyword evidence="10" id="KW-1185">Reference proteome</keyword>
<dbReference type="EC" id="2.7.13.3" evidence="2"/>
<dbReference type="Gene3D" id="3.40.50.2300">
    <property type="match status" value="2"/>
</dbReference>
<comment type="catalytic activity">
    <reaction evidence="1">
        <text>ATP + protein L-histidine = ADP + protein N-phospho-L-histidine.</text>
        <dbReference type="EC" id="2.7.13.3"/>
    </reaction>
</comment>
<dbReference type="InterPro" id="IPR003594">
    <property type="entry name" value="HATPase_dom"/>
</dbReference>
<dbReference type="InterPro" id="IPR036097">
    <property type="entry name" value="HisK_dim/P_sf"/>
</dbReference>
<dbReference type="CDD" id="cd17546">
    <property type="entry name" value="REC_hyHK_CKI1_RcsC-like"/>
    <property type="match status" value="2"/>
</dbReference>
<organism evidence="9 10">
    <name type="scientific">Cloacibacillus evryensis</name>
    <dbReference type="NCBI Taxonomy" id="508460"/>
    <lineage>
        <taxon>Bacteria</taxon>
        <taxon>Thermotogati</taxon>
        <taxon>Synergistota</taxon>
        <taxon>Synergistia</taxon>
        <taxon>Synergistales</taxon>
        <taxon>Synergistaceae</taxon>
        <taxon>Cloacibacillus</taxon>
    </lineage>
</organism>
<keyword evidence="3 4" id="KW-0597">Phosphoprotein</keyword>
<dbReference type="SUPFAM" id="SSF52172">
    <property type="entry name" value="CheY-like"/>
    <property type="match status" value="2"/>
</dbReference>
<gene>
    <name evidence="9" type="ORF">NE630_02815</name>
</gene>
<dbReference type="InterPro" id="IPR001789">
    <property type="entry name" value="Sig_transdc_resp-reg_receiver"/>
</dbReference>
<dbReference type="GO" id="GO:0000155">
    <property type="term" value="F:phosphorelay sensor kinase activity"/>
    <property type="evidence" value="ECO:0007669"/>
    <property type="project" value="InterPro"/>
</dbReference>
<sequence>MKIEPTKAPLKNIVLRIACLLFLAFAAPGTGDAATLKVAFYELDGFFERGHEGAESGYGVELLERISEYSGIRFEYVPASSWERTKEMLLSGEADIRMPGTLPTSPNSRLGYTGESVLSTYHALMSLKSRGDLYYKDYGHFSALKIAISGSLYNNTAIHKYLDGIGVTGKNLVFYDEYLRCREALDSGEADALISNIMDMDGDMKVLARFNSVSNHISMRAGDPNLKKLDAALNEIKMDDPSFLPLLYQKYYPERTVTPFTREEAEFVLNSGTITIGQLPGRKTFAYRDEATGKTSGIFIDLCELIAKKSGLRFKYDFLPAGMREADWFDKTGGQAIAGVMYSRANNLSPGLARSDAALITSLATVGRKNWSFDTGQVQRIAVPFGNVSGNVALQYLYPNAKIMTYGTNETCLEAIRSGRADIMLQNVYIAGEALQSPRFDRLQIFPVFQINEEMRFITPGDKETLLLSVLNKTIASLTADELNKVIVANTISKPYRITWLDTYYKFRAPIMLIGALLLIAFGLFIFILVIRHKNMKRLQAKNVQLAEAYEQARVASNAKSDFLARMSHEIRTPMNAIIGLTTLAADHADDPREVREDLNKVAISSRVLLSIINDILDMSAIESGKLKIAHAPFDFKQLISSLTTVYYAQCKAKGIGFQTKLSGSVDEWLVGDQLRVNQILMNLLSNAVKFTDSGEVRLSVEQWGERRQGKTFLRFTVSDSGCGMDRGMIERLGRPFEQESADTARRHGGSGLGISIVKNLVGMTGGALDVKSVKGEGTTFTVSLPFDSCNKNEKLPYMDFKKLRVLAVDDEKDALCYVSAVLERIGARHTSVSTGEEAMEAMAAADSENDPYNVCIVDWKMPGMNGIEVTKRIRARYDRKTVVIIASAYDHSEVDEPAREAGADRFVTKPLFQSTLFDLLMTLSGGEFAKSDPAAAAFDFTGRRVLMAEDNGMNRIVGEGLLKKANILCETAVNGREAFEMFTASAPGFYDAILMDIQMPVMDGYEATRAIRASAHPEAQTIPILAMTADAFTEDVAAALQCGMDDHIAKPIELDVLLSALERAFTKKEGKIYEYK</sequence>
<evidence type="ECO:0000256" key="2">
    <source>
        <dbReference type="ARBA" id="ARBA00012438"/>
    </source>
</evidence>